<comment type="caution">
    <text evidence="2">The sequence shown here is derived from an EMBL/GenBank/DDBJ whole genome shotgun (WGS) entry which is preliminary data.</text>
</comment>
<feature type="region of interest" description="Disordered" evidence="1">
    <location>
        <begin position="239"/>
        <end position="261"/>
    </location>
</feature>
<proteinExistence type="predicted"/>
<feature type="compositionally biased region" description="Polar residues" evidence="1">
    <location>
        <begin position="14"/>
        <end position="28"/>
    </location>
</feature>
<evidence type="ECO:0000313" key="2">
    <source>
        <dbReference type="EMBL" id="CAI2382257.1"/>
    </source>
</evidence>
<protein>
    <submittedName>
        <fullName evidence="2">Uncharacterized protein</fullName>
    </submittedName>
</protein>
<dbReference type="Proteomes" id="UP001295684">
    <property type="component" value="Unassembled WGS sequence"/>
</dbReference>
<reference evidence="2" key="1">
    <citation type="submission" date="2023-07" db="EMBL/GenBank/DDBJ databases">
        <authorList>
            <consortium name="AG Swart"/>
            <person name="Singh M."/>
            <person name="Singh A."/>
            <person name="Seah K."/>
            <person name="Emmerich C."/>
        </authorList>
    </citation>
    <scope>NUCLEOTIDE SEQUENCE</scope>
    <source>
        <strain evidence="2">DP1</strain>
    </source>
</reference>
<feature type="region of interest" description="Disordered" evidence="1">
    <location>
        <begin position="331"/>
        <end position="360"/>
    </location>
</feature>
<accession>A0AAD1Y019</accession>
<organism evidence="2 3">
    <name type="scientific">Euplotes crassus</name>
    <dbReference type="NCBI Taxonomy" id="5936"/>
    <lineage>
        <taxon>Eukaryota</taxon>
        <taxon>Sar</taxon>
        <taxon>Alveolata</taxon>
        <taxon>Ciliophora</taxon>
        <taxon>Intramacronucleata</taxon>
        <taxon>Spirotrichea</taxon>
        <taxon>Hypotrichia</taxon>
        <taxon>Euplotida</taxon>
        <taxon>Euplotidae</taxon>
        <taxon>Moneuplotes</taxon>
    </lineage>
</organism>
<evidence type="ECO:0000313" key="3">
    <source>
        <dbReference type="Proteomes" id="UP001295684"/>
    </source>
</evidence>
<sequence>MIFNQFRMFDDTNKPQSKSKTKLTTNVSPWDEGGDFLHLQSSKKDPQRKKKKSVKPRQLTVFKEFIFRTHKSPQGCTFRSNQIFEETPSKELFQLANNSKQHLQKLRRQPKNLRNSLRKRTFSESSEGCSSLESQLDFEHSFKIEVLPKSHTKTMKSKPSLSNGVLKNSAKKAIKKTVEKKEEENKTVKFKEFMKDKGEIRKRETKPEPVINEYKKPISKRLDAQVAPFNEQNLRKFKSISPHNRETAQNKVTSQPKDQKRARFQIRGTHFQISAGDQKKKEANKLFSKSMNMLCGETGSPRHEILSKRHFCNLVILMDSNPCFPSLIKAKNSSQDSSDSCHYDKTQKDTTKEDNNQNDALQPRLQDSTKQLAINSNQCFPDNQVGGFTKKSKQKNNQNLCKKASNSKKNGGNLMMMSLDDLMKTKKPTINSPRKNTDQLKISTRKNHIEGDIKVPISPELPPIDSPTNSPMKQCLSTEVLPKVPSKRYSKHPHSYYMQKLNKLNFNAKTPRATKLFNGNCS</sequence>
<name>A0AAD1Y019_EUPCR</name>
<feature type="region of interest" description="Disordered" evidence="1">
    <location>
        <begin position="1"/>
        <end position="54"/>
    </location>
</feature>
<keyword evidence="3" id="KW-1185">Reference proteome</keyword>
<feature type="region of interest" description="Disordered" evidence="1">
    <location>
        <begin position="384"/>
        <end position="413"/>
    </location>
</feature>
<feature type="compositionally biased region" description="Basic and acidic residues" evidence="1">
    <location>
        <begin position="339"/>
        <end position="355"/>
    </location>
</feature>
<dbReference type="AlphaFoldDB" id="A0AAD1Y019"/>
<dbReference type="EMBL" id="CAMPGE010024416">
    <property type="protein sequence ID" value="CAI2382257.1"/>
    <property type="molecule type" value="Genomic_DNA"/>
</dbReference>
<gene>
    <name evidence="2" type="ORF">ECRASSUSDP1_LOCUS23727</name>
</gene>
<feature type="compositionally biased region" description="Low complexity" evidence="1">
    <location>
        <begin position="402"/>
        <end position="413"/>
    </location>
</feature>
<evidence type="ECO:0000256" key="1">
    <source>
        <dbReference type="SAM" id="MobiDB-lite"/>
    </source>
</evidence>